<dbReference type="PANTHER" id="PTHR48045">
    <property type="entry name" value="UDP-GLYCOSYLTRANSFERASE 72B1"/>
    <property type="match status" value="1"/>
</dbReference>
<dbReference type="Pfam" id="PF00201">
    <property type="entry name" value="UDPGT"/>
    <property type="match status" value="1"/>
</dbReference>
<sequence length="490" mass="54448">MAEGNIDVVAIPMLSQGHIIPFMRLCELLSSRNLNVVFVTTPRNAERLRSEQADDSRVRLLEIPMPSVPGLPDGVESTERVPNRLENFFFQAMEEMQPSMREILVRLRPSSVIVDLWPIFLPDLATELNIYIVFFAVIGAYSQSLAYSLFISLPLLHNHGDLPKVVNLPGLPKAISMRDCDLLPPFREAVKGDPDSVKALFTAFRHYDQCNMVLVNTFYEMEAEMVDHLGSTFGKPVWSIGPLVPKNATSSSSGTAENPNSSFSDSECLKWLNSREPESVVYVNFGSQIALSAHQMQEVAAGLEASGQSFLWAVKKPNDPEDMDGASFISSLPVDLQAFIQRYSGAGYRADSRGLVVLGWVPQSQILGHPATGGHVSHCGWNSTLERIGQGVPILAWPFRHDHPCEAKLLVEELGVAEEIRREEKENGVFVVKREEVERAAKLIIKGEKGKEMRRRALQLKEGAERATRQGGSSFKNLDRLALLIRSKSN</sequence>
<dbReference type="Pfam" id="PF26168">
    <property type="entry name" value="Glyco_transf_N"/>
    <property type="match status" value="1"/>
</dbReference>
<organism evidence="4">
    <name type="scientific">Picea sitchensis</name>
    <name type="common">Sitka spruce</name>
    <name type="synonym">Pinus sitchensis</name>
    <dbReference type="NCBI Taxonomy" id="3332"/>
    <lineage>
        <taxon>Eukaryota</taxon>
        <taxon>Viridiplantae</taxon>
        <taxon>Streptophyta</taxon>
        <taxon>Embryophyta</taxon>
        <taxon>Tracheophyta</taxon>
        <taxon>Spermatophyta</taxon>
        <taxon>Pinopsida</taxon>
        <taxon>Pinidae</taxon>
        <taxon>Conifers I</taxon>
        <taxon>Pinales</taxon>
        <taxon>Pinaceae</taxon>
        <taxon>Picea</taxon>
    </lineage>
</organism>
<dbReference type="FunFam" id="3.40.50.2000:FF:000060">
    <property type="entry name" value="Glycosyltransferase"/>
    <property type="match status" value="1"/>
</dbReference>
<dbReference type="CDD" id="cd03784">
    <property type="entry name" value="GT1_Gtf-like"/>
    <property type="match status" value="1"/>
</dbReference>
<proteinExistence type="evidence at transcript level"/>
<evidence type="ECO:0000313" key="4">
    <source>
        <dbReference type="EMBL" id="ABR16563.1"/>
    </source>
</evidence>
<evidence type="ECO:0000256" key="2">
    <source>
        <dbReference type="ARBA" id="ARBA00022679"/>
    </source>
</evidence>
<dbReference type="AlphaFoldDB" id="B8LLN3"/>
<protein>
    <recommendedName>
        <fullName evidence="3">Glycosyltransferase N-terminal domain-containing protein</fullName>
    </recommendedName>
</protein>
<dbReference type="PANTHER" id="PTHR48045:SF20">
    <property type="entry name" value="UDP-RHAMNOSE:RHAMNOSYLTRANSFERASE 1"/>
    <property type="match status" value="1"/>
</dbReference>
<dbReference type="GO" id="GO:0008194">
    <property type="term" value="F:UDP-glycosyltransferase activity"/>
    <property type="evidence" value="ECO:0007669"/>
    <property type="project" value="InterPro"/>
</dbReference>
<reference evidence="4" key="1">
    <citation type="submission" date="2007-06" db="EMBL/GenBank/DDBJ databases">
        <title>Full length cDNA sequences from Sitka Spruce (Picea sitchensis).</title>
        <authorList>
            <person name="Ralph S.G."/>
            <person name="Chun H.E."/>
            <person name="Liao N."/>
            <person name="Ali J."/>
            <person name="Reid K."/>
            <person name="Kolosova N."/>
            <person name="Cooper N."/>
            <person name="Cullis C."/>
            <person name="Jancsik S."/>
            <person name="Moore R."/>
            <person name="Mayo M."/>
            <person name="Wagner S."/>
            <person name="Holt R.A."/>
            <person name="Jones S.J.M."/>
            <person name="Marra M.A."/>
            <person name="Ritland C.E."/>
            <person name="Ritland K."/>
            <person name="Bohlmann J."/>
        </authorList>
    </citation>
    <scope>NUCLEOTIDE SEQUENCE</scope>
    <source>
        <tissue evidence="4">Green portion of the leader tissue</tissue>
    </source>
</reference>
<dbReference type="CAZy" id="GT1">
    <property type="family name" value="Glycosyltransferase Family 1"/>
</dbReference>
<dbReference type="Gene3D" id="3.40.50.2000">
    <property type="entry name" value="Glycogen Phosphorylase B"/>
    <property type="match status" value="2"/>
</dbReference>
<keyword evidence="2" id="KW-0808">Transferase</keyword>
<name>B8LLN3_PICSI</name>
<dbReference type="EMBL" id="EF676677">
    <property type="protein sequence ID" value="ABR16563.1"/>
    <property type="molecule type" value="mRNA"/>
</dbReference>
<evidence type="ECO:0000256" key="1">
    <source>
        <dbReference type="ARBA" id="ARBA00009995"/>
    </source>
</evidence>
<dbReference type="InterPro" id="IPR058980">
    <property type="entry name" value="Glyco_transf_N"/>
</dbReference>
<evidence type="ECO:0000259" key="3">
    <source>
        <dbReference type="Pfam" id="PF26168"/>
    </source>
</evidence>
<dbReference type="SUPFAM" id="SSF53756">
    <property type="entry name" value="UDP-Glycosyltransferase/glycogen phosphorylase"/>
    <property type="match status" value="1"/>
</dbReference>
<comment type="similarity">
    <text evidence="1">Belongs to the UDP-glycosyltransferase family.</text>
</comment>
<feature type="domain" description="Glycosyltransferase N-terminal" evidence="3">
    <location>
        <begin position="6"/>
        <end position="108"/>
    </location>
</feature>
<dbReference type="InterPro" id="IPR002213">
    <property type="entry name" value="UDP_glucos_trans"/>
</dbReference>
<accession>B8LLN3</accession>